<dbReference type="AlphaFoldDB" id="A0A6B0REX6"/>
<dbReference type="InterPro" id="IPR022644">
    <property type="entry name" value="De-COase2_N"/>
</dbReference>
<dbReference type="InterPro" id="IPR009006">
    <property type="entry name" value="Ala_racemase/Decarboxylase_C"/>
</dbReference>
<comment type="caution">
    <text evidence="7">The sequence shown here is derived from an EMBL/GenBank/DDBJ whole genome shotgun (WGS) entry which is preliminary data.</text>
</comment>
<comment type="catalytic activity">
    <reaction evidence="4">
        <text>L-ornithine + H(+) = putrescine + CO2</text>
        <dbReference type="Rhea" id="RHEA:22964"/>
        <dbReference type="ChEBI" id="CHEBI:15378"/>
        <dbReference type="ChEBI" id="CHEBI:16526"/>
        <dbReference type="ChEBI" id="CHEBI:46911"/>
        <dbReference type="ChEBI" id="CHEBI:326268"/>
        <dbReference type="EC" id="4.1.1.17"/>
    </reaction>
</comment>
<evidence type="ECO:0000256" key="2">
    <source>
        <dbReference type="ARBA" id="ARBA00034115"/>
    </source>
</evidence>
<dbReference type="InterPro" id="IPR022643">
    <property type="entry name" value="De-COase2_C"/>
</dbReference>
<dbReference type="PANTHER" id="PTHR11482">
    <property type="entry name" value="ARGININE/DIAMINOPIMELATE/ORNITHINE DECARBOXYLASE"/>
    <property type="match status" value="1"/>
</dbReference>
<dbReference type="EMBL" id="VBQZ03000033">
    <property type="protein sequence ID" value="MXQ86576.1"/>
    <property type="molecule type" value="Genomic_DNA"/>
</dbReference>
<reference evidence="7" key="1">
    <citation type="submission" date="2019-10" db="EMBL/GenBank/DDBJ databases">
        <title>The sequence and de novo assembly of the wild yak genome.</title>
        <authorList>
            <person name="Liu Y."/>
        </authorList>
    </citation>
    <scope>NUCLEOTIDE SEQUENCE [LARGE SCALE GENOMIC DNA]</scope>
    <source>
        <strain evidence="7">WY2019</strain>
    </source>
</reference>
<name>A0A6B0REX6_9CETA</name>
<dbReference type="GO" id="GO:0005737">
    <property type="term" value="C:cytoplasm"/>
    <property type="evidence" value="ECO:0007669"/>
    <property type="project" value="TreeGrafter"/>
</dbReference>
<keyword evidence="1" id="KW-0210">Decarboxylase</keyword>
<dbReference type="Gene3D" id="3.20.20.10">
    <property type="entry name" value="Alanine racemase"/>
    <property type="match status" value="1"/>
</dbReference>
<dbReference type="GO" id="GO:0033387">
    <property type="term" value="P:putrescine biosynthetic process from arginine, via ornithine"/>
    <property type="evidence" value="ECO:0007669"/>
    <property type="project" value="TreeGrafter"/>
</dbReference>
<evidence type="ECO:0000256" key="4">
    <source>
        <dbReference type="ARBA" id="ARBA00049127"/>
    </source>
</evidence>
<comment type="pathway">
    <text evidence="2">Amine and polyamine biosynthesis; putrescine biosynthesis via L-ornithine pathway; putrescine from L-ornithine: step 1/1.</text>
</comment>
<accession>A0A6B0REX6</accession>
<evidence type="ECO:0000313" key="8">
    <source>
        <dbReference type="Proteomes" id="UP000322234"/>
    </source>
</evidence>
<proteinExistence type="predicted"/>
<feature type="domain" description="Orn/DAP/Arg decarboxylase 2 C-terminal" evidence="5">
    <location>
        <begin position="59"/>
        <end position="97"/>
    </location>
</feature>
<dbReference type="InterPro" id="IPR002433">
    <property type="entry name" value="Orn_de-COase"/>
</dbReference>
<dbReference type="Gene3D" id="2.40.37.10">
    <property type="entry name" value="Lyase, Ornithine Decarboxylase, Chain A, domain 1"/>
    <property type="match status" value="1"/>
</dbReference>
<dbReference type="Pfam" id="PF00278">
    <property type="entry name" value="Orn_DAP_Arg_deC"/>
    <property type="match status" value="1"/>
</dbReference>
<keyword evidence="1" id="KW-0456">Lyase</keyword>
<gene>
    <name evidence="7" type="ORF">E5288_WYG009419</name>
</gene>
<dbReference type="Pfam" id="PF02784">
    <property type="entry name" value="Orn_Arg_deC_N"/>
    <property type="match status" value="1"/>
</dbReference>
<protein>
    <recommendedName>
        <fullName evidence="3">ornithine decarboxylase</fullName>
        <ecNumber evidence="3">4.1.1.17</ecNumber>
    </recommendedName>
</protein>
<organism evidence="7 8">
    <name type="scientific">Bos mutus</name>
    <name type="common">wild yak</name>
    <dbReference type="NCBI Taxonomy" id="72004"/>
    <lineage>
        <taxon>Eukaryota</taxon>
        <taxon>Metazoa</taxon>
        <taxon>Chordata</taxon>
        <taxon>Craniata</taxon>
        <taxon>Vertebrata</taxon>
        <taxon>Euteleostomi</taxon>
        <taxon>Mammalia</taxon>
        <taxon>Eutheria</taxon>
        <taxon>Laurasiatheria</taxon>
        <taxon>Artiodactyla</taxon>
        <taxon>Ruminantia</taxon>
        <taxon>Pecora</taxon>
        <taxon>Bovidae</taxon>
        <taxon>Bovinae</taxon>
        <taxon>Bos</taxon>
    </lineage>
</organism>
<dbReference type="GO" id="GO:0004586">
    <property type="term" value="F:ornithine decarboxylase activity"/>
    <property type="evidence" value="ECO:0007669"/>
    <property type="project" value="UniProtKB-EC"/>
</dbReference>
<dbReference type="SUPFAM" id="SSF50621">
    <property type="entry name" value="Alanine racemase C-terminal domain-like"/>
    <property type="match status" value="1"/>
</dbReference>
<sequence length="169" mass="19750">MRSCLCRRLLLEWAKELDIDVIGVNFHVQSGYTDPETFMQVISDVCCVFDIGAKKRPKPDEKYYSSSIWGPICDGLDHIVERCHLHVGNWMLFENMGAYPATTASTFNGFQRPTMYYVMPRPTWQLMKQIQNQDFPPRAEEQDVSPLHRVLCLRKQHEAAFSRLCFHLY</sequence>
<dbReference type="Proteomes" id="UP000322234">
    <property type="component" value="Unassembled WGS sequence"/>
</dbReference>
<dbReference type="InterPro" id="IPR029066">
    <property type="entry name" value="PLP-binding_barrel"/>
</dbReference>
<evidence type="ECO:0000313" key="7">
    <source>
        <dbReference type="EMBL" id="MXQ86576.1"/>
    </source>
</evidence>
<feature type="domain" description="Orn/DAP/Arg decarboxylase 2 N-terminal" evidence="6">
    <location>
        <begin position="8"/>
        <end position="53"/>
    </location>
</feature>
<dbReference type="PANTHER" id="PTHR11482:SF42">
    <property type="entry name" value="ORNITHINE DECARBOXYLASE"/>
    <property type="match status" value="1"/>
</dbReference>
<dbReference type="SUPFAM" id="SSF51419">
    <property type="entry name" value="PLP-binding barrel"/>
    <property type="match status" value="1"/>
</dbReference>
<keyword evidence="8" id="KW-1185">Reference proteome</keyword>
<evidence type="ECO:0000259" key="6">
    <source>
        <dbReference type="Pfam" id="PF02784"/>
    </source>
</evidence>
<evidence type="ECO:0000259" key="5">
    <source>
        <dbReference type="Pfam" id="PF00278"/>
    </source>
</evidence>
<evidence type="ECO:0000256" key="3">
    <source>
        <dbReference type="ARBA" id="ARBA00034138"/>
    </source>
</evidence>
<evidence type="ECO:0000256" key="1">
    <source>
        <dbReference type="ARBA" id="ARBA00022793"/>
    </source>
</evidence>
<dbReference type="EC" id="4.1.1.17" evidence="3"/>